<organism evidence="1 2">
    <name type="scientific">Salmonella phage Skate</name>
    <dbReference type="NCBI Taxonomy" id="2234035"/>
    <lineage>
        <taxon>Viruses</taxon>
        <taxon>Duplodnaviria</taxon>
        <taxon>Heunggongvirae</taxon>
        <taxon>Uroviricota</taxon>
        <taxon>Caudoviricetes</taxon>
        <taxon>Skatevirus</taxon>
        <taxon>Skatevirus skate</taxon>
    </lineage>
</organism>
<evidence type="ECO:0000313" key="1">
    <source>
        <dbReference type="EMBL" id="AXC42991.1"/>
    </source>
</evidence>
<name>A0A2Z5HS29_9CAUD</name>
<evidence type="ECO:0000313" key="2">
    <source>
        <dbReference type="Proteomes" id="UP000252847"/>
    </source>
</evidence>
<proteinExistence type="predicted"/>
<accession>A0A2Z5HS29</accession>
<protein>
    <submittedName>
        <fullName evidence="1">Uncharacterized protein</fullName>
    </submittedName>
</protein>
<gene>
    <name evidence="1" type="ORF">CPT_Skate_033</name>
</gene>
<dbReference type="EMBL" id="MH321493">
    <property type="protein sequence ID" value="AXC42991.1"/>
    <property type="molecule type" value="Genomic_DNA"/>
</dbReference>
<keyword evidence="2" id="KW-1185">Reference proteome</keyword>
<reference evidence="2" key="1">
    <citation type="submission" date="2018-05" db="EMBL/GenBank/DDBJ databases">
        <title>Complete Genome of Salmonella typhimurium siphophage Skate.</title>
        <authorList>
            <person name="Rohren M.E."/>
            <person name="Xie Y."/>
            <person name="O'Leary C."/>
            <person name="Liu M."/>
            <person name="Young R.F."/>
        </authorList>
    </citation>
    <scope>NUCLEOTIDE SEQUENCE [LARGE SCALE GENOMIC DNA]</scope>
</reference>
<dbReference type="Proteomes" id="UP000252847">
    <property type="component" value="Segment"/>
</dbReference>
<sequence length="112" mass="13443">MIIPLNDIMKADIIQLEDYDMQLAFEIETVERQLQYADKKNDRVWHEKALKARDHMKRTRALIKTRLDKLYYGEERLLHGVILKMIRRDMSIDRFMEYVNKAKIEAGFRGGK</sequence>